<evidence type="ECO:0000256" key="1">
    <source>
        <dbReference type="SAM" id="MobiDB-lite"/>
    </source>
</evidence>
<reference evidence="4" key="1">
    <citation type="submission" date="2011-02" db="EMBL/GenBank/DDBJ databases">
        <title>The Genome Sequence of Capsaspora owczarzaki ATCC 30864.</title>
        <authorList>
            <person name="Russ C."/>
            <person name="Cuomo C."/>
            <person name="Burger G."/>
            <person name="Gray M.W."/>
            <person name="Holland P.W.H."/>
            <person name="King N."/>
            <person name="Lang F.B.F."/>
            <person name="Roger A.J."/>
            <person name="Ruiz-Trillo I."/>
            <person name="Young S.K."/>
            <person name="Zeng Q."/>
            <person name="Gargeya S."/>
            <person name="Alvarado L."/>
            <person name="Berlin A."/>
            <person name="Chapman S.B."/>
            <person name="Chen Z."/>
            <person name="Freedman E."/>
            <person name="Gellesch M."/>
            <person name="Goldberg J."/>
            <person name="Griggs A."/>
            <person name="Gujja S."/>
            <person name="Heilman E."/>
            <person name="Heiman D."/>
            <person name="Howarth C."/>
            <person name="Mehta T."/>
            <person name="Neiman D."/>
            <person name="Pearson M."/>
            <person name="Roberts A."/>
            <person name="Saif S."/>
            <person name="Shea T."/>
            <person name="Shenoy N."/>
            <person name="Sisk P."/>
            <person name="Stolte C."/>
            <person name="Sykes S."/>
            <person name="White J."/>
            <person name="Yandava C."/>
            <person name="Haas B."/>
            <person name="Nusbaum C."/>
            <person name="Birren B."/>
        </authorList>
    </citation>
    <scope>NUCLEOTIDE SEQUENCE</scope>
    <source>
        <strain evidence="4">ATCC 30864</strain>
    </source>
</reference>
<feature type="compositionally biased region" description="Basic residues" evidence="1">
    <location>
        <begin position="45"/>
        <end position="62"/>
    </location>
</feature>
<feature type="region of interest" description="Disordered" evidence="1">
    <location>
        <begin position="132"/>
        <end position="200"/>
    </location>
</feature>
<sequence>MSATVARAAHHHGPIGAGAGSTTAPAMQSQPQPGGKVLSGAALRRAMKKKDRRKQKGKKHGHGATTNGTSASADDDDDDDDDNADDDGGAGAGAEDDIDIEVEYVAEAPPVDLASAQYAEFAKAFARFQPQSADAGAGAGAGAAAEGGADDPSTTDAAAQAAAAQAAADAAAAKSASEQKSAEGDENDGEGDKAMSNRRRKMTERLTVAELKQLVRAPDVVEAADVTARDPRLLVTLKSARNTVAVPVHWQQKRKYLQNKRGQEKPPFDLPEFIKATGIMEMRDAVAEKEAAKSLKSKMRESVRPKMGKIGIEFQKLQDAFFKFQTKPIMSKFGEMYFEGKEFETRVTDRRPGQLSNELKEALGMPISGNSMHLFPPPWLIPMQRYGPPPSYPNLKVPGLNAPIPSGANFGYHPGGWGRPPVDEYGRPLYGDVFGTVAADYNKTLKAEDNEPIQRQLWGTLEAEAAESDSESEDEEAEDGNDEGAEGVDDGENEDEYTNGGAAAADDEEDSDAAERRAQAAIAAELHGMETPSGLSSIPAGLETPDVIELRKRRIESAMDQRDGEADAGRPKSLYQVIPEKRATVGGSLMGSERVYDMLGATTSRRTVGAGVDLALDPSELEGLDEDALRARLEAAQREQPGGEPKEDLSDLVAEHAARQTVKRKKAQDTGKSKKFKF</sequence>
<dbReference type="STRING" id="595528.A0A0D2WW30"/>
<feature type="domain" description="PSP proline-rich" evidence="2">
    <location>
        <begin position="347"/>
        <end position="406"/>
    </location>
</feature>
<dbReference type="EMBL" id="KE346371">
    <property type="protein sequence ID" value="KJE96603.1"/>
    <property type="molecule type" value="Genomic_DNA"/>
</dbReference>
<feature type="compositionally biased region" description="Acidic residues" evidence="1">
    <location>
        <begin position="464"/>
        <end position="497"/>
    </location>
</feature>
<evidence type="ECO:0000313" key="4">
    <source>
        <dbReference type="Proteomes" id="UP000008743"/>
    </source>
</evidence>
<feature type="compositionally biased region" description="Basic and acidic residues" evidence="1">
    <location>
        <begin position="644"/>
        <end position="658"/>
    </location>
</feature>
<feature type="compositionally biased region" description="Polar residues" evidence="1">
    <location>
        <begin position="21"/>
        <end position="32"/>
    </location>
</feature>
<keyword evidence="4" id="KW-1185">Reference proteome</keyword>
<dbReference type="RefSeq" id="XP_004344524.1">
    <property type="nucleotide sequence ID" value="XM_004344474.2"/>
</dbReference>
<feature type="region of interest" description="Disordered" evidence="1">
    <location>
        <begin position="553"/>
        <end position="572"/>
    </location>
</feature>
<organism evidence="3 4">
    <name type="scientific">Capsaspora owczarzaki (strain ATCC 30864)</name>
    <dbReference type="NCBI Taxonomy" id="595528"/>
    <lineage>
        <taxon>Eukaryota</taxon>
        <taxon>Filasterea</taxon>
        <taxon>Capsaspora</taxon>
    </lineage>
</organism>
<dbReference type="FunCoup" id="A0A0D2WW30">
    <property type="interactions" value="106"/>
</dbReference>
<dbReference type="SMART" id="SM00581">
    <property type="entry name" value="PSP"/>
    <property type="match status" value="1"/>
</dbReference>
<dbReference type="OMA" id="VKTGICD"/>
<feature type="compositionally biased region" description="Low complexity" evidence="1">
    <location>
        <begin position="63"/>
        <end position="72"/>
    </location>
</feature>
<dbReference type="PANTHER" id="PTHR12785:SF6">
    <property type="entry name" value="SPLICING FACTOR 3B SUBUNIT 2"/>
    <property type="match status" value="1"/>
</dbReference>
<feature type="compositionally biased region" description="Low complexity" evidence="1">
    <location>
        <begin position="142"/>
        <end position="179"/>
    </location>
</feature>
<evidence type="ECO:0000259" key="2">
    <source>
        <dbReference type="SMART" id="SM00581"/>
    </source>
</evidence>
<dbReference type="InterPro" id="IPR006568">
    <property type="entry name" value="PSP_pro-rich"/>
</dbReference>
<feature type="region of interest" description="Disordered" evidence="1">
    <location>
        <begin position="634"/>
        <end position="678"/>
    </location>
</feature>
<dbReference type="GO" id="GO:0005634">
    <property type="term" value="C:nucleus"/>
    <property type="evidence" value="ECO:0007669"/>
    <property type="project" value="InterPro"/>
</dbReference>
<protein>
    <submittedName>
        <fullName evidence="3">Splicing factor 3B subunit 2</fullName>
    </submittedName>
</protein>
<feature type="region of interest" description="Disordered" evidence="1">
    <location>
        <begin position="463"/>
        <end position="545"/>
    </location>
</feature>
<dbReference type="InterPro" id="IPR052584">
    <property type="entry name" value="U2_snRNP_Complex_Component"/>
</dbReference>
<name>A0A0D2WW30_CAPO3</name>
<feature type="compositionally biased region" description="Acidic residues" evidence="1">
    <location>
        <begin position="73"/>
        <end position="104"/>
    </location>
</feature>
<feature type="region of interest" description="Disordered" evidence="1">
    <location>
        <begin position="1"/>
        <end position="105"/>
    </location>
</feature>
<dbReference type="Proteomes" id="UP000008743">
    <property type="component" value="Unassembled WGS sequence"/>
</dbReference>
<dbReference type="AlphaFoldDB" id="A0A0D2WW30"/>
<dbReference type="PANTHER" id="PTHR12785">
    <property type="entry name" value="SPLICING FACTOR 3B"/>
    <property type="match status" value="1"/>
</dbReference>
<dbReference type="InParanoid" id="A0A0D2WW30"/>
<dbReference type="OrthoDB" id="10260794at2759"/>
<accession>A0A0D2WW30</accession>
<feature type="compositionally biased region" description="Basic and acidic residues" evidence="1">
    <location>
        <begin position="555"/>
        <end position="570"/>
    </location>
</feature>
<gene>
    <name evidence="3" type="ORF">CAOG_006903</name>
</gene>
<evidence type="ECO:0000313" key="3">
    <source>
        <dbReference type="EMBL" id="KJE96603.1"/>
    </source>
</evidence>
<dbReference type="InterPro" id="IPR007180">
    <property type="entry name" value="DUF382"/>
</dbReference>
<dbReference type="Pfam" id="PF04037">
    <property type="entry name" value="DUF382"/>
    <property type="match status" value="1"/>
</dbReference>
<dbReference type="eggNOG" id="KOG2330">
    <property type="taxonomic scope" value="Eukaryota"/>
</dbReference>
<dbReference type="PhylomeDB" id="A0A0D2WW30"/>
<proteinExistence type="predicted"/>
<dbReference type="Pfam" id="PF04046">
    <property type="entry name" value="PSP"/>
    <property type="match status" value="1"/>
</dbReference>